<dbReference type="Pfam" id="PF13456">
    <property type="entry name" value="RVT_3"/>
    <property type="match status" value="1"/>
</dbReference>
<name>A0ABR2ET76_9ROSI</name>
<dbReference type="EMBL" id="JBBPBM010000010">
    <property type="protein sequence ID" value="KAK8565071.1"/>
    <property type="molecule type" value="Genomic_DNA"/>
</dbReference>
<reference evidence="2 3" key="1">
    <citation type="journal article" date="2024" name="G3 (Bethesda)">
        <title>Genome assembly of Hibiscus sabdariffa L. provides insights into metabolisms of medicinal natural products.</title>
        <authorList>
            <person name="Kim T."/>
        </authorList>
    </citation>
    <scope>NUCLEOTIDE SEQUENCE [LARGE SCALE GENOMIC DNA]</scope>
    <source>
        <strain evidence="2">TK-2024</strain>
        <tissue evidence="2">Old leaves</tissue>
    </source>
</reference>
<proteinExistence type="predicted"/>
<protein>
    <recommendedName>
        <fullName evidence="1">RNase H type-1 domain-containing protein</fullName>
    </recommendedName>
</protein>
<dbReference type="InterPro" id="IPR002156">
    <property type="entry name" value="RNaseH_domain"/>
</dbReference>
<organism evidence="2 3">
    <name type="scientific">Hibiscus sabdariffa</name>
    <name type="common">roselle</name>
    <dbReference type="NCBI Taxonomy" id="183260"/>
    <lineage>
        <taxon>Eukaryota</taxon>
        <taxon>Viridiplantae</taxon>
        <taxon>Streptophyta</taxon>
        <taxon>Embryophyta</taxon>
        <taxon>Tracheophyta</taxon>
        <taxon>Spermatophyta</taxon>
        <taxon>Magnoliopsida</taxon>
        <taxon>eudicotyledons</taxon>
        <taxon>Gunneridae</taxon>
        <taxon>Pentapetalae</taxon>
        <taxon>rosids</taxon>
        <taxon>malvids</taxon>
        <taxon>Malvales</taxon>
        <taxon>Malvaceae</taxon>
        <taxon>Malvoideae</taxon>
        <taxon>Hibiscus</taxon>
    </lineage>
</organism>
<keyword evidence="3" id="KW-1185">Reference proteome</keyword>
<evidence type="ECO:0000313" key="3">
    <source>
        <dbReference type="Proteomes" id="UP001472677"/>
    </source>
</evidence>
<comment type="caution">
    <text evidence="2">The sequence shown here is derived from an EMBL/GenBank/DDBJ whole genome shotgun (WGS) entry which is preliminary data.</text>
</comment>
<sequence length="87" mass="9308">MCIQVTADGDLVGRNECAAVPVVGVCSVLEAELWGVAEGLRLAWDACIRVVLLEVDNNDVVQIVQDKARVSGLHGLVPTIRKLVGRD</sequence>
<evidence type="ECO:0000313" key="2">
    <source>
        <dbReference type="EMBL" id="KAK8565071.1"/>
    </source>
</evidence>
<accession>A0ABR2ET76</accession>
<evidence type="ECO:0000259" key="1">
    <source>
        <dbReference type="Pfam" id="PF13456"/>
    </source>
</evidence>
<feature type="domain" description="RNase H type-1" evidence="1">
    <location>
        <begin position="20"/>
        <end position="84"/>
    </location>
</feature>
<gene>
    <name evidence="2" type="ORF">V6N12_058646</name>
</gene>
<dbReference type="Proteomes" id="UP001472677">
    <property type="component" value="Unassembled WGS sequence"/>
</dbReference>